<dbReference type="SUPFAM" id="SSF50022">
    <property type="entry name" value="ISP domain"/>
    <property type="match status" value="1"/>
</dbReference>
<evidence type="ECO:0000256" key="3">
    <source>
        <dbReference type="ARBA" id="ARBA00023004"/>
    </source>
</evidence>
<dbReference type="GO" id="GO:0046872">
    <property type="term" value="F:metal ion binding"/>
    <property type="evidence" value="ECO:0007669"/>
    <property type="project" value="UniProtKB-KW"/>
</dbReference>
<sequence length="168" mass="18157">MSDGSDRREFLKRLGIGAGLAAVACQGAASLRSLVPNVSYDAPTTVKLGPPAEFPDGMKFLPEQRLFVFRENRIFHAISAVCTHLGCTVRAEALAHYEVRKIGGSEVKLTHRFLCPCHGSRYEGDGTNVAGPAPKPLAWYELSIAPDDGQLVVDLAKPVDHAFRLTIA</sequence>
<evidence type="ECO:0000256" key="4">
    <source>
        <dbReference type="ARBA" id="ARBA00023014"/>
    </source>
</evidence>
<dbReference type="InterPro" id="IPR014349">
    <property type="entry name" value="Rieske_Fe-S_prot"/>
</dbReference>
<evidence type="ECO:0000259" key="6">
    <source>
        <dbReference type="PROSITE" id="PS51296"/>
    </source>
</evidence>
<dbReference type="Proteomes" id="UP000503640">
    <property type="component" value="Unassembled WGS sequence"/>
</dbReference>
<reference evidence="8" key="1">
    <citation type="journal article" date="2020" name="Appl. Environ. Microbiol.">
        <title>Diazotrophic Anaeromyxobacter Isolates from Soils.</title>
        <authorList>
            <person name="Masuda Y."/>
            <person name="Yamanaka H."/>
            <person name="Xu Z.X."/>
            <person name="Shiratori Y."/>
            <person name="Aono T."/>
            <person name="Amachi S."/>
            <person name="Senoo K."/>
            <person name="Itoh H."/>
        </authorList>
    </citation>
    <scope>NUCLEOTIDE SEQUENCE [LARGE SCALE GENOMIC DNA]</scope>
    <source>
        <strain evidence="8">R267</strain>
    </source>
</reference>
<keyword evidence="3" id="KW-0408">Iron</keyword>
<evidence type="ECO:0000313" key="7">
    <source>
        <dbReference type="EMBL" id="GEJ57009.1"/>
    </source>
</evidence>
<dbReference type="PROSITE" id="PS51318">
    <property type="entry name" value="TAT"/>
    <property type="match status" value="1"/>
</dbReference>
<protein>
    <submittedName>
        <fullName evidence="7">Cytochrome b6-f complex iron-sulfur subunit</fullName>
    </submittedName>
</protein>
<dbReference type="InterPro" id="IPR006311">
    <property type="entry name" value="TAT_signal"/>
</dbReference>
<organism evidence="7 8">
    <name type="scientific">Anaeromyxobacter diazotrophicus</name>
    <dbReference type="NCBI Taxonomy" id="2590199"/>
    <lineage>
        <taxon>Bacteria</taxon>
        <taxon>Pseudomonadati</taxon>
        <taxon>Myxococcota</taxon>
        <taxon>Myxococcia</taxon>
        <taxon>Myxococcales</taxon>
        <taxon>Cystobacterineae</taxon>
        <taxon>Anaeromyxobacteraceae</taxon>
        <taxon>Anaeromyxobacter</taxon>
    </lineage>
</organism>
<keyword evidence="4" id="KW-0411">Iron-sulfur</keyword>
<keyword evidence="2" id="KW-0479">Metal-binding</keyword>
<keyword evidence="1" id="KW-0001">2Fe-2S</keyword>
<accession>A0A7I9VLM7</accession>
<evidence type="ECO:0000313" key="8">
    <source>
        <dbReference type="Proteomes" id="UP000503640"/>
    </source>
</evidence>
<keyword evidence="5" id="KW-1015">Disulfide bond</keyword>
<keyword evidence="8" id="KW-1185">Reference proteome</keyword>
<proteinExistence type="predicted"/>
<dbReference type="GO" id="GO:0051537">
    <property type="term" value="F:2 iron, 2 sulfur cluster binding"/>
    <property type="evidence" value="ECO:0007669"/>
    <property type="project" value="UniProtKB-KW"/>
</dbReference>
<dbReference type="RefSeq" id="WP_176064509.1">
    <property type="nucleotide sequence ID" value="NZ_BJTG01000004.1"/>
</dbReference>
<dbReference type="PANTHER" id="PTHR10134">
    <property type="entry name" value="CYTOCHROME B-C1 COMPLEX SUBUNIT RIESKE, MITOCHONDRIAL"/>
    <property type="match status" value="1"/>
</dbReference>
<dbReference type="InterPro" id="IPR017941">
    <property type="entry name" value="Rieske_2Fe-2S"/>
</dbReference>
<dbReference type="Gene3D" id="2.102.10.10">
    <property type="entry name" value="Rieske [2Fe-2S] iron-sulphur domain"/>
    <property type="match status" value="1"/>
</dbReference>
<dbReference type="AlphaFoldDB" id="A0A7I9VLM7"/>
<dbReference type="Pfam" id="PF00355">
    <property type="entry name" value="Rieske"/>
    <property type="match status" value="1"/>
</dbReference>
<gene>
    <name evidence="7" type="primary">petC</name>
    <name evidence="7" type="ORF">AMYX_17500</name>
</gene>
<feature type="domain" description="Rieske" evidence="6">
    <location>
        <begin position="46"/>
        <end position="151"/>
    </location>
</feature>
<evidence type="ECO:0000256" key="1">
    <source>
        <dbReference type="ARBA" id="ARBA00022714"/>
    </source>
</evidence>
<comment type="caution">
    <text evidence="7">The sequence shown here is derived from an EMBL/GenBank/DDBJ whole genome shotgun (WGS) entry which is preliminary data.</text>
</comment>
<dbReference type="NCBIfam" id="TIGR01409">
    <property type="entry name" value="TAT_signal_seq"/>
    <property type="match status" value="1"/>
</dbReference>
<evidence type="ECO:0000256" key="5">
    <source>
        <dbReference type="ARBA" id="ARBA00023157"/>
    </source>
</evidence>
<dbReference type="EMBL" id="BJTG01000004">
    <property type="protein sequence ID" value="GEJ57009.1"/>
    <property type="molecule type" value="Genomic_DNA"/>
</dbReference>
<dbReference type="InterPro" id="IPR019546">
    <property type="entry name" value="TAT_signal_bac_arc"/>
</dbReference>
<dbReference type="PROSITE" id="PS51257">
    <property type="entry name" value="PROKAR_LIPOPROTEIN"/>
    <property type="match status" value="1"/>
</dbReference>
<evidence type="ECO:0000256" key="2">
    <source>
        <dbReference type="ARBA" id="ARBA00022723"/>
    </source>
</evidence>
<name>A0A7I9VLM7_9BACT</name>
<dbReference type="PROSITE" id="PS51296">
    <property type="entry name" value="RIESKE"/>
    <property type="match status" value="1"/>
</dbReference>
<dbReference type="InterPro" id="IPR036922">
    <property type="entry name" value="Rieske_2Fe-2S_sf"/>
</dbReference>